<feature type="region of interest" description="Disordered" evidence="1">
    <location>
        <begin position="347"/>
        <end position="409"/>
    </location>
</feature>
<dbReference type="Proteomes" id="UP000309038">
    <property type="component" value="Unassembled WGS sequence"/>
</dbReference>
<comment type="caution">
    <text evidence="2">The sequence shown here is derived from an EMBL/GenBank/DDBJ whole genome shotgun (WGS) entry which is preliminary data.</text>
</comment>
<gene>
    <name evidence="2" type="ORF">EW026_g5824</name>
</gene>
<organism evidence="2 3">
    <name type="scientific">Hermanssonia centrifuga</name>
    <dbReference type="NCBI Taxonomy" id="98765"/>
    <lineage>
        <taxon>Eukaryota</taxon>
        <taxon>Fungi</taxon>
        <taxon>Dikarya</taxon>
        <taxon>Basidiomycota</taxon>
        <taxon>Agaricomycotina</taxon>
        <taxon>Agaricomycetes</taxon>
        <taxon>Polyporales</taxon>
        <taxon>Meruliaceae</taxon>
        <taxon>Hermanssonia</taxon>
    </lineage>
</organism>
<reference evidence="2 3" key="1">
    <citation type="submission" date="2019-02" db="EMBL/GenBank/DDBJ databases">
        <title>Genome sequencing of the rare red list fungi Phlebia centrifuga.</title>
        <authorList>
            <person name="Buettner E."/>
            <person name="Kellner H."/>
        </authorList>
    </citation>
    <scope>NUCLEOTIDE SEQUENCE [LARGE SCALE GENOMIC DNA]</scope>
    <source>
        <strain evidence="2 3">DSM 108282</strain>
    </source>
</reference>
<proteinExistence type="predicted"/>
<feature type="compositionally biased region" description="Low complexity" evidence="1">
    <location>
        <begin position="46"/>
        <end position="61"/>
    </location>
</feature>
<dbReference type="EMBL" id="SGPJ01000278">
    <property type="protein sequence ID" value="THG95906.1"/>
    <property type="molecule type" value="Genomic_DNA"/>
</dbReference>
<protein>
    <submittedName>
        <fullName evidence="2">Uncharacterized protein</fullName>
    </submittedName>
</protein>
<name>A0A4S4KD15_9APHY</name>
<evidence type="ECO:0000313" key="3">
    <source>
        <dbReference type="Proteomes" id="UP000309038"/>
    </source>
</evidence>
<feature type="compositionally biased region" description="Acidic residues" evidence="1">
    <location>
        <begin position="64"/>
        <end position="89"/>
    </location>
</feature>
<feature type="region of interest" description="Disordered" evidence="1">
    <location>
        <begin position="1"/>
        <end position="219"/>
    </location>
</feature>
<feature type="compositionally biased region" description="Polar residues" evidence="1">
    <location>
        <begin position="140"/>
        <end position="151"/>
    </location>
</feature>
<accession>A0A4S4KD15</accession>
<dbReference type="AlphaFoldDB" id="A0A4S4KD15"/>
<feature type="compositionally biased region" description="Low complexity" evidence="1">
    <location>
        <begin position="195"/>
        <end position="205"/>
    </location>
</feature>
<evidence type="ECO:0000256" key="1">
    <source>
        <dbReference type="SAM" id="MobiDB-lite"/>
    </source>
</evidence>
<keyword evidence="3" id="KW-1185">Reference proteome</keyword>
<feature type="compositionally biased region" description="Polar residues" evidence="1">
    <location>
        <begin position="366"/>
        <end position="383"/>
    </location>
</feature>
<evidence type="ECO:0000313" key="2">
    <source>
        <dbReference type="EMBL" id="THG95906.1"/>
    </source>
</evidence>
<feature type="compositionally biased region" description="Polar residues" evidence="1">
    <location>
        <begin position="393"/>
        <end position="409"/>
    </location>
</feature>
<sequence>MPEDVEMDAPQISTLKDEDTPEPQPPARQGKFRVKLLMGEGKSKRAASASSSPAHKPTAHAGESDEEEDDDDDEEEEDQLIDDDDDDDDTKSTILPGPPVSSPEKRGSVTKRGSSTPRGGRGRDATSAVITIPVLEGADSANSTPATSISAPVTGRKRGAPKGVTGQRAPRKRTPKTPKTIPSHLREDAGSISETYAATAASSPPAHDDHSPEPSEAPVLSHTISIAPAPMSDDMNLDGVPLPAYPLPSKPFPVHPPVKIGSGFAPIIPVDKSGKKARHWRQANREIRGIAGGRWFTKSWIGDKESEFATANAAAQAAALHSTTQAISERENISGLPTVALPKLAGMSISGRGPGRPRIHPKVESNLATNPSSRAQSTVSDTIPFSAKKRTHTQMSSTVDTPAVSTPVP</sequence>